<evidence type="ECO:0000256" key="2">
    <source>
        <dbReference type="SAM" id="SignalP"/>
    </source>
</evidence>
<reference evidence="3" key="1">
    <citation type="submission" date="2015-11" db="EMBL/GenBank/DDBJ databases">
        <title>De novo transcriptome assembly of four potential Pierce s Disease insect vectors from Arizona vineyards.</title>
        <authorList>
            <person name="Tassone E.E."/>
        </authorList>
    </citation>
    <scope>NUCLEOTIDE SEQUENCE</scope>
</reference>
<feature type="signal peptide" evidence="2">
    <location>
        <begin position="1"/>
        <end position="37"/>
    </location>
</feature>
<feature type="chain" id="PRO_5008585916" evidence="2">
    <location>
        <begin position="38"/>
        <end position="250"/>
    </location>
</feature>
<evidence type="ECO:0000313" key="3">
    <source>
        <dbReference type="EMBL" id="JAS99522.1"/>
    </source>
</evidence>
<sequence>YTIAVLAAQCSQPSPEMRASLQLFALLLCGLSSLAASQSKERVWHTTVAPTTTAVNPEPLPMQKDDPTDVNDSEVDDSSPLSAELLLQEGQADPEDTPDSTEQVDSATKDADPLALTVSEESLSDSVESPNSGDTKTEKKSREWMSIPRGEVPELEKEPPVEKEERPSEKEVTHNTEELPSDKEEGAPKNVDVVERPVEVPPIFGEPRKDSAPKGESEKTVEDSATELPKNISDMLEAAEVGIPMVLETI</sequence>
<feature type="compositionally biased region" description="Basic and acidic residues" evidence="1">
    <location>
        <begin position="151"/>
        <end position="198"/>
    </location>
</feature>
<accession>A0A1B6JK96</accession>
<feature type="non-terminal residue" evidence="3">
    <location>
        <position position="250"/>
    </location>
</feature>
<dbReference type="EMBL" id="GECU01008184">
    <property type="protein sequence ID" value="JAS99522.1"/>
    <property type="molecule type" value="Transcribed_RNA"/>
</dbReference>
<keyword evidence="2" id="KW-0732">Signal</keyword>
<organism evidence="3">
    <name type="scientific">Homalodisca liturata</name>
    <dbReference type="NCBI Taxonomy" id="320908"/>
    <lineage>
        <taxon>Eukaryota</taxon>
        <taxon>Metazoa</taxon>
        <taxon>Ecdysozoa</taxon>
        <taxon>Arthropoda</taxon>
        <taxon>Hexapoda</taxon>
        <taxon>Insecta</taxon>
        <taxon>Pterygota</taxon>
        <taxon>Neoptera</taxon>
        <taxon>Paraneoptera</taxon>
        <taxon>Hemiptera</taxon>
        <taxon>Auchenorrhyncha</taxon>
        <taxon>Membracoidea</taxon>
        <taxon>Cicadellidae</taxon>
        <taxon>Cicadellinae</taxon>
        <taxon>Proconiini</taxon>
        <taxon>Homalodisca</taxon>
    </lineage>
</organism>
<gene>
    <name evidence="3" type="ORF">g.33202</name>
</gene>
<feature type="region of interest" description="Disordered" evidence="1">
    <location>
        <begin position="48"/>
        <end position="233"/>
    </location>
</feature>
<evidence type="ECO:0000256" key="1">
    <source>
        <dbReference type="SAM" id="MobiDB-lite"/>
    </source>
</evidence>
<proteinExistence type="predicted"/>
<feature type="compositionally biased region" description="Basic and acidic residues" evidence="1">
    <location>
        <begin position="206"/>
        <end position="222"/>
    </location>
</feature>
<feature type="non-terminal residue" evidence="3">
    <location>
        <position position="1"/>
    </location>
</feature>
<feature type="compositionally biased region" description="Low complexity" evidence="1">
    <location>
        <begin position="48"/>
        <end position="57"/>
    </location>
</feature>
<name>A0A1B6JK96_9HEMI</name>
<feature type="compositionally biased region" description="Acidic residues" evidence="1">
    <location>
        <begin position="68"/>
        <end position="77"/>
    </location>
</feature>
<dbReference type="AlphaFoldDB" id="A0A1B6JK96"/>
<feature type="compositionally biased region" description="Low complexity" evidence="1">
    <location>
        <begin position="118"/>
        <end position="129"/>
    </location>
</feature>
<protein>
    <submittedName>
        <fullName evidence="3">Uncharacterized protein</fullName>
    </submittedName>
</protein>